<evidence type="ECO:0000313" key="1">
    <source>
        <dbReference type="EMBL" id="QHU09646.1"/>
    </source>
</evidence>
<accession>A0A6C0JXW0</accession>
<sequence length="52" mass="5901">MPWTPARPWIPIAQYRTFPLPILPILAPIPYKPYKKGSAKKEMPGNTPIVSK</sequence>
<reference evidence="1" key="1">
    <citation type="journal article" date="2020" name="Nature">
        <title>Giant virus diversity and host interactions through global metagenomics.</title>
        <authorList>
            <person name="Schulz F."/>
            <person name="Roux S."/>
            <person name="Paez-Espino D."/>
            <person name="Jungbluth S."/>
            <person name="Walsh D.A."/>
            <person name="Denef V.J."/>
            <person name="McMahon K.D."/>
            <person name="Konstantinidis K.T."/>
            <person name="Eloe-Fadrosh E.A."/>
            <person name="Kyrpides N.C."/>
            <person name="Woyke T."/>
        </authorList>
    </citation>
    <scope>NUCLEOTIDE SEQUENCE</scope>
    <source>
        <strain evidence="1">GVMAG-S-1101164-105</strain>
    </source>
</reference>
<organism evidence="1">
    <name type="scientific">viral metagenome</name>
    <dbReference type="NCBI Taxonomy" id="1070528"/>
    <lineage>
        <taxon>unclassified sequences</taxon>
        <taxon>metagenomes</taxon>
        <taxon>organismal metagenomes</taxon>
    </lineage>
</organism>
<dbReference type="AlphaFoldDB" id="A0A6C0JXW0"/>
<proteinExistence type="predicted"/>
<protein>
    <submittedName>
        <fullName evidence="1">Uncharacterized protein</fullName>
    </submittedName>
</protein>
<name>A0A6C0JXW0_9ZZZZ</name>
<dbReference type="EMBL" id="MN740740">
    <property type="protein sequence ID" value="QHU09646.1"/>
    <property type="molecule type" value="Genomic_DNA"/>
</dbReference>